<evidence type="ECO:0000256" key="3">
    <source>
        <dbReference type="ARBA" id="ARBA00022723"/>
    </source>
</evidence>
<comment type="subcellular location">
    <subcellularLocation>
        <location evidence="8">Cytoplasm</location>
    </subcellularLocation>
</comment>
<dbReference type="HAMAP" id="MF_00101">
    <property type="entry name" value="AcpS"/>
    <property type="match status" value="1"/>
</dbReference>
<keyword evidence="8" id="KW-0963">Cytoplasm</keyword>
<dbReference type="AlphaFoldDB" id="A0A2N5J5Y6"/>
<evidence type="ECO:0000256" key="4">
    <source>
        <dbReference type="ARBA" id="ARBA00022832"/>
    </source>
</evidence>
<dbReference type="Pfam" id="PF01648">
    <property type="entry name" value="ACPS"/>
    <property type="match status" value="1"/>
</dbReference>
<dbReference type="GO" id="GO:0006633">
    <property type="term" value="P:fatty acid biosynthetic process"/>
    <property type="evidence" value="ECO:0007669"/>
    <property type="project" value="UniProtKB-UniRule"/>
</dbReference>
<feature type="binding site" evidence="8">
    <location>
        <position position="9"/>
    </location>
    <ligand>
        <name>Mg(2+)</name>
        <dbReference type="ChEBI" id="CHEBI:18420"/>
    </ligand>
</feature>
<dbReference type="GO" id="GO:0008897">
    <property type="term" value="F:holo-[acyl-carrier-protein] synthase activity"/>
    <property type="evidence" value="ECO:0007669"/>
    <property type="project" value="UniProtKB-UniRule"/>
</dbReference>
<evidence type="ECO:0000256" key="6">
    <source>
        <dbReference type="ARBA" id="ARBA00023098"/>
    </source>
</evidence>
<keyword evidence="3 8" id="KW-0479">Metal-binding</keyword>
<keyword evidence="6 8" id="KW-0443">Lipid metabolism</keyword>
<protein>
    <recommendedName>
        <fullName evidence="8">Holo-[acyl-carrier-protein] synthase</fullName>
        <shortName evidence="8">Holo-ACP synthase</shortName>
        <ecNumber evidence="8">2.7.8.7</ecNumber>
    </recommendedName>
    <alternativeName>
        <fullName evidence="8">4'-phosphopantetheinyl transferase AcpS</fullName>
    </alternativeName>
</protein>
<keyword evidence="2 8" id="KW-0808">Transferase</keyword>
<evidence type="ECO:0000313" key="12">
    <source>
        <dbReference type="Proteomes" id="UP000235034"/>
    </source>
</evidence>
<reference evidence="11 12" key="1">
    <citation type="submission" date="2017-07" db="EMBL/GenBank/DDBJ databases">
        <title>Bifidobacterium novel species.</title>
        <authorList>
            <person name="Lugli G.A."/>
            <person name="Milani C."/>
            <person name="Duranti S."/>
            <person name="Mangifesta M."/>
        </authorList>
    </citation>
    <scope>NUCLEOTIDE SEQUENCE [LARGE SCALE GENOMIC DNA]</scope>
    <source>
        <strain evidence="11 12">77</strain>
    </source>
</reference>
<dbReference type="RefSeq" id="WP_165784795.1">
    <property type="nucleotide sequence ID" value="NZ_NMWT01000002.1"/>
</dbReference>
<keyword evidence="12" id="KW-1185">Reference proteome</keyword>
<dbReference type="InterPro" id="IPR008278">
    <property type="entry name" value="4-PPantetheinyl_Trfase_dom"/>
</dbReference>
<evidence type="ECO:0000256" key="9">
    <source>
        <dbReference type="SAM" id="MobiDB-lite"/>
    </source>
</evidence>
<gene>
    <name evidence="8" type="primary">acpS</name>
    <name evidence="11" type="ORF">Uis4E_0245</name>
</gene>
<evidence type="ECO:0000313" key="11">
    <source>
        <dbReference type="EMBL" id="PLS29608.1"/>
    </source>
</evidence>
<dbReference type="InterPro" id="IPR002582">
    <property type="entry name" value="ACPS"/>
</dbReference>
<keyword evidence="1 8" id="KW-0444">Lipid biosynthesis</keyword>
<comment type="function">
    <text evidence="8">Transfers the 4'-phosphopantetheine moiety from coenzyme A to a Ser of acyl-carrier-protein.</text>
</comment>
<dbReference type="InterPro" id="IPR004568">
    <property type="entry name" value="Ppantetheine-prot_Trfase_dom"/>
</dbReference>
<keyword evidence="5 8" id="KW-0460">Magnesium</keyword>
<evidence type="ECO:0000256" key="7">
    <source>
        <dbReference type="ARBA" id="ARBA00023160"/>
    </source>
</evidence>
<feature type="binding site" evidence="8">
    <location>
        <position position="62"/>
    </location>
    <ligand>
        <name>Mg(2+)</name>
        <dbReference type="ChEBI" id="CHEBI:18420"/>
    </ligand>
</feature>
<organism evidence="11 12">
    <name type="scientific">Bifidobacterium parmae</name>
    <dbReference type="NCBI Taxonomy" id="361854"/>
    <lineage>
        <taxon>Bacteria</taxon>
        <taxon>Bacillati</taxon>
        <taxon>Actinomycetota</taxon>
        <taxon>Actinomycetes</taxon>
        <taxon>Bifidobacteriales</taxon>
        <taxon>Bifidobacteriaceae</taxon>
        <taxon>Bifidobacterium</taxon>
    </lineage>
</organism>
<dbReference type="Proteomes" id="UP000235034">
    <property type="component" value="Unassembled WGS sequence"/>
</dbReference>
<dbReference type="InterPro" id="IPR037143">
    <property type="entry name" value="4-PPantetheinyl_Trfase_dom_sf"/>
</dbReference>
<feature type="region of interest" description="Disordered" evidence="9">
    <location>
        <begin position="114"/>
        <end position="149"/>
    </location>
</feature>
<evidence type="ECO:0000259" key="10">
    <source>
        <dbReference type="Pfam" id="PF01648"/>
    </source>
</evidence>
<evidence type="ECO:0000256" key="8">
    <source>
        <dbReference type="HAMAP-Rule" id="MF_00101"/>
    </source>
</evidence>
<evidence type="ECO:0000256" key="1">
    <source>
        <dbReference type="ARBA" id="ARBA00022516"/>
    </source>
</evidence>
<dbReference type="GO" id="GO:0000287">
    <property type="term" value="F:magnesium ion binding"/>
    <property type="evidence" value="ECO:0007669"/>
    <property type="project" value="UniProtKB-UniRule"/>
</dbReference>
<dbReference type="NCBIfam" id="TIGR00556">
    <property type="entry name" value="pantethn_trn"/>
    <property type="match status" value="1"/>
</dbReference>
<sequence length="166" mass="17649">MPVLGLGHDVVDVAAFAEQLALPGSRMRTLFSVRETRQAAARAAAKYDGEAVHLAAKWAGKEAVLKAWCEAVGEGALPYTLDDFPWSGVEILDDAHGRPHVALRDDVARELRESLPSPRLRSPLPRDPSTEPIGGGPAAPPSPAPRWHVSLTHDAGIASAVTLLES</sequence>
<keyword evidence="4 8" id="KW-0276">Fatty acid metabolism</keyword>
<comment type="cofactor">
    <cofactor evidence="8">
        <name>Mg(2+)</name>
        <dbReference type="ChEBI" id="CHEBI:18420"/>
    </cofactor>
</comment>
<evidence type="ECO:0000256" key="2">
    <source>
        <dbReference type="ARBA" id="ARBA00022679"/>
    </source>
</evidence>
<name>A0A2N5J5Y6_9BIFI</name>
<feature type="domain" description="4'-phosphopantetheinyl transferase" evidence="10">
    <location>
        <begin position="5"/>
        <end position="106"/>
    </location>
</feature>
<dbReference type="EMBL" id="NMWT01000002">
    <property type="protein sequence ID" value="PLS29608.1"/>
    <property type="molecule type" value="Genomic_DNA"/>
</dbReference>
<accession>A0A2N5J5Y6</accession>
<dbReference type="SUPFAM" id="SSF56214">
    <property type="entry name" value="4'-phosphopantetheinyl transferase"/>
    <property type="match status" value="1"/>
</dbReference>
<feature type="compositionally biased region" description="Low complexity" evidence="9">
    <location>
        <begin position="114"/>
        <end position="123"/>
    </location>
</feature>
<dbReference type="Gene3D" id="3.90.470.20">
    <property type="entry name" value="4'-phosphopantetheinyl transferase domain"/>
    <property type="match status" value="1"/>
</dbReference>
<keyword evidence="7 8" id="KW-0275">Fatty acid biosynthesis</keyword>
<dbReference type="GO" id="GO:0005737">
    <property type="term" value="C:cytoplasm"/>
    <property type="evidence" value="ECO:0007669"/>
    <property type="project" value="UniProtKB-SubCell"/>
</dbReference>
<comment type="caution">
    <text evidence="11">The sequence shown here is derived from an EMBL/GenBank/DDBJ whole genome shotgun (WGS) entry which is preliminary data.</text>
</comment>
<comment type="catalytic activity">
    <reaction evidence="8">
        <text>apo-[ACP] + CoA = holo-[ACP] + adenosine 3',5'-bisphosphate + H(+)</text>
        <dbReference type="Rhea" id="RHEA:12068"/>
        <dbReference type="Rhea" id="RHEA-COMP:9685"/>
        <dbReference type="Rhea" id="RHEA-COMP:9690"/>
        <dbReference type="ChEBI" id="CHEBI:15378"/>
        <dbReference type="ChEBI" id="CHEBI:29999"/>
        <dbReference type="ChEBI" id="CHEBI:57287"/>
        <dbReference type="ChEBI" id="CHEBI:58343"/>
        <dbReference type="ChEBI" id="CHEBI:64479"/>
        <dbReference type="EC" id="2.7.8.7"/>
    </reaction>
</comment>
<proteinExistence type="inferred from homology"/>
<evidence type="ECO:0000256" key="5">
    <source>
        <dbReference type="ARBA" id="ARBA00022842"/>
    </source>
</evidence>
<comment type="similarity">
    <text evidence="8">Belongs to the P-Pant transferase superfamily. AcpS family.</text>
</comment>
<dbReference type="EC" id="2.7.8.7" evidence="8"/>